<dbReference type="InterPro" id="IPR004291">
    <property type="entry name" value="Transposase_IS66_central"/>
</dbReference>
<proteinExistence type="predicted"/>
<dbReference type="AlphaFoldDB" id="A0A3A8HC25"/>
<evidence type="ECO:0000259" key="2">
    <source>
        <dbReference type="Pfam" id="PF03050"/>
    </source>
</evidence>
<evidence type="ECO:0000259" key="3">
    <source>
        <dbReference type="Pfam" id="PF13005"/>
    </source>
</evidence>
<organism evidence="5 6">
    <name type="scientific">Corallococcus terminator</name>
    <dbReference type="NCBI Taxonomy" id="2316733"/>
    <lineage>
        <taxon>Bacteria</taxon>
        <taxon>Pseudomonadati</taxon>
        <taxon>Myxococcota</taxon>
        <taxon>Myxococcia</taxon>
        <taxon>Myxococcales</taxon>
        <taxon>Cystobacterineae</taxon>
        <taxon>Myxococcaceae</taxon>
        <taxon>Corallococcus</taxon>
    </lineage>
</organism>
<dbReference type="PANTHER" id="PTHR33678">
    <property type="entry name" value="BLL1576 PROTEIN"/>
    <property type="match status" value="1"/>
</dbReference>
<comment type="caution">
    <text evidence="5">The sequence shown here is derived from an EMBL/GenBank/DDBJ whole genome shotgun (WGS) entry which is preliminary data.</text>
</comment>
<dbReference type="PANTHER" id="PTHR33678:SF1">
    <property type="entry name" value="BLL1576 PROTEIN"/>
    <property type="match status" value="1"/>
</dbReference>
<gene>
    <name evidence="5" type="ORF">D7V88_40715</name>
</gene>
<evidence type="ECO:0000259" key="4">
    <source>
        <dbReference type="Pfam" id="PF13817"/>
    </source>
</evidence>
<dbReference type="InterPro" id="IPR052344">
    <property type="entry name" value="Transposase-related"/>
</dbReference>
<dbReference type="InterPro" id="IPR039552">
    <property type="entry name" value="IS66_C"/>
</dbReference>
<sequence>MTSLESKMAALERRVFGQKAEKLPPVAQELRGEARSPEEETARAEAALAKRRERAARKAVETPTREVRHAVPPKSRRCPACGSKDLKPLGMGRTSVMYECVPTFFERQVHIQEALACACGQGVVTAPAPRKVVDRGEYGPGFLAHVVTSKCADAMPLHRLAQRIERGGVPMHRSTLTDLFHQAASVVRPLSSHLLQVIAASEVVWADETPVRVLDVKKTKQGYLWTFLTQTPKGEWLVGYRFSLGRASTTPKDVLGGTRGALVVDAYTGYNAVTLPEGRVRVGCWAHVRRRFFEALPTAPEAREALDFILALYRVEAQARDAGLVRTDAHRELRRQHSAPALAALSAWMEEQTPLHLPKGPLGQALAYARKQWDALTRFVSDARLPLDNNRSEAALRKAALGRKNFLFVGHEAAGENLAGLYALVATCEANGVNPEEYLADVLLRVQTHPNARIGELLPHEWKRLRAADAA</sequence>
<dbReference type="Proteomes" id="UP000268094">
    <property type="component" value="Unassembled WGS sequence"/>
</dbReference>
<feature type="region of interest" description="Disordered" evidence="1">
    <location>
        <begin position="16"/>
        <end position="78"/>
    </location>
</feature>
<dbReference type="Pfam" id="PF13817">
    <property type="entry name" value="DDE_Tnp_IS66_C"/>
    <property type="match status" value="1"/>
</dbReference>
<name>A0A3A8HC25_9BACT</name>
<evidence type="ECO:0000313" key="5">
    <source>
        <dbReference type="EMBL" id="RKG68285.1"/>
    </source>
</evidence>
<feature type="domain" description="Transposase IS66 zinc-finger binding" evidence="3">
    <location>
        <begin position="76"/>
        <end position="119"/>
    </location>
</feature>
<dbReference type="Pfam" id="PF03050">
    <property type="entry name" value="DDE_Tnp_IS66"/>
    <property type="match status" value="1"/>
</dbReference>
<dbReference type="EMBL" id="RAVZ01000611">
    <property type="protein sequence ID" value="RKG68285.1"/>
    <property type="molecule type" value="Genomic_DNA"/>
</dbReference>
<feature type="domain" description="Transposase IS66 central" evidence="2">
    <location>
        <begin position="136"/>
        <end position="416"/>
    </location>
</feature>
<feature type="compositionally biased region" description="Basic and acidic residues" evidence="1">
    <location>
        <begin position="30"/>
        <end position="43"/>
    </location>
</feature>
<evidence type="ECO:0000313" key="6">
    <source>
        <dbReference type="Proteomes" id="UP000268094"/>
    </source>
</evidence>
<protein>
    <submittedName>
        <fullName evidence="5">IS66 family transposase</fullName>
    </submittedName>
</protein>
<dbReference type="InterPro" id="IPR024474">
    <property type="entry name" value="Znf_dom_IS66"/>
</dbReference>
<feature type="compositionally biased region" description="Basic and acidic residues" evidence="1">
    <location>
        <begin position="56"/>
        <end position="69"/>
    </location>
</feature>
<evidence type="ECO:0000256" key="1">
    <source>
        <dbReference type="SAM" id="MobiDB-lite"/>
    </source>
</evidence>
<dbReference type="OrthoDB" id="9800877at2"/>
<keyword evidence="6" id="KW-1185">Reference proteome</keyword>
<reference evidence="6" key="1">
    <citation type="submission" date="2018-09" db="EMBL/GenBank/DDBJ databases">
        <authorList>
            <person name="Livingstone P.G."/>
            <person name="Whitworth D.E."/>
        </authorList>
    </citation>
    <scope>NUCLEOTIDE SEQUENCE [LARGE SCALE GENOMIC DNA]</scope>
    <source>
        <strain evidence="6">CA054A</strain>
    </source>
</reference>
<dbReference type="NCBIfam" id="NF033517">
    <property type="entry name" value="transpos_IS66"/>
    <property type="match status" value="1"/>
</dbReference>
<accession>A0A3A8HC25</accession>
<dbReference type="Pfam" id="PF13005">
    <property type="entry name" value="zf-IS66"/>
    <property type="match status" value="1"/>
</dbReference>
<dbReference type="RefSeq" id="WP_120545853.1">
    <property type="nucleotide sequence ID" value="NZ_RAVZ01000611.1"/>
</dbReference>
<feature type="domain" description="Transposase IS66 C-terminal" evidence="4">
    <location>
        <begin position="424"/>
        <end position="460"/>
    </location>
</feature>